<dbReference type="InterPro" id="IPR001231">
    <property type="entry name" value="CD44_antigen"/>
</dbReference>
<feature type="domain" description="Link" evidence="25">
    <location>
        <begin position="39"/>
        <end position="129"/>
    </location>
</feature>
<dbReference type="EMBL" id="JAHFZB010000028">
    <property type="protein sequence ID" value="KAK6472873.1"/>
    <property type="molecule type" value="Genomic_DNA"/>
</dbReference>
<evidence type="ECO:0000259" key="25">
    <source>
        <dbReference type="PROSITE" id="PS50963"/>
    </source>
</evidence>
<evidence type="ECO:0000256" key="5">
    <source>
        <dbReference type="ARBA" id="ARBA00022553"/>
    </source>
</evidence>
<evidence type="ECO:0000256" key="10">
    <source>
        <dbReference type="ARBA" id="ARBA00023136"/>
    </source>
</evidence>
<reference evidence="26 27" key="1">
    <citation type="submission" date="2021-05" db="EMBL/GenBank/DDBJ databases">
        <authorList>
            <person name="Zahm M."/>
            <person name="Klopp C."/>
            <person name="Cabau C."/>
            <person name="Kuhl H."/>
            <person name="Suciu R."/>
            <person name="Ciorpac M."/>
            <person name="Holostenco D."/>
            <person name="Gessner J."/>
            <person name="Wuertz S."/>
            <person name="Hohne C."/>
            <person name="Stock M."/>
            <person name="Gislard M."/>
            <person name="Lluch J."/>
            <person name="Milhes M."/>
            <person name="Lampietro C."/>
            <person name="Lopez Roques C."/>
            <person name="Donnadieu C."/>
            <person name="Du K."/>
            <person name="Schartl M."/>
            <person name="Guiguen Y."/>
        </authorList>
    </citation>
    <scope>NUCLEOTIDE SEQUENCE [LARGE SCALE GENOMIC DNA]</scope>
    <source>
        <strain evidence="26">Hh-F2</strain>
        <tissue evidence="26">Blood</tissue>
    </source>
</reference>
<feature type="region of interest" description="Disordered" evidence="22">
    <location>
        <begin position="146"/>
        <end position="169"/>
    </location>
</feature>
<evidence type="ECO:0000256" key="12">
    <source>
        <dbReference type="ARBA" id="ARBA00023170"/>
    </source>
</evidence>
<organism evidence="26 27">
    <name type="scientific">Huso huso</name>
    <name type="common">Beluga</name>
    <name type="synonym">Acipenser huso</name>
    <dbReference type="NCBI Taxonomy" id="61971"/>
    <lineage>
        <taxon>Eukaryota</taxon>
        <taxon>Metazoa</taxon>
        <taxon>Chordata</taxon>
        <taxon>Craniata</taxon>
        <taxon>Vertebrata</taxon>
        <taxon>Euteleostomi</taxon>
        <taxon>Actinopterygii</taxon>
        <taxon>Chondrostei</taxon>
        <taxon>Acipenseriformes</taxon>
        <taxon>Acipenseridae</taxon>
        <taxon>Huso</taxon>
    </lineage>
</organism>
<proteinExistence type="predicted"/>
<feature type="compositionally biased region" description="Basic and acidic residues" evidence="22">
    <location>
        <begin position="312"/>
        <end position="327"/>
    </location>
</feature>
<protein>
    <recommendedName>
        <fullName evidence="3">CD44 antigen</fullName>
    </recommendedName>
    <alternativeName>
        <fullName evidence="19">GP90 lymphocyte homing/adhesion receptor</fullName>
    </alternativeName>
    <alternativeName>
        <fullName evidence="18">HUTCH-I</fullName>
    </alternativeName>
    <alternativeName>
        <fullName evidence="20">Hermes antigen</fullName>
    </alternativeName>
    <alternativeName>
        <fullName evidence="17">Hyaluronate receptor</fullName>
    </alternativeName>
    <alternativeName>
        <fullName evidence="15">Phagocytic glycoprotein 1</fullName>
    </alternativeName>
    <alternativeName>
        <fullName evidence="16">Phagocytic glycoprotein I</fullName>
    </alternativeName>
</protein>
<dbReference type="InterPro" id="IPR043210">
    <property type="entry name" value="CD44_antigen-like"/>
</dbReference>
<feature type="compositionally biased region" description="Polar residues" evidence="22">
    <location>
        <begin position="185"/>
        <end position="225"/>
    </location>
</feature>
<dbReference type="Gene3D" id="3.10.100.10">
    <property type="entry name" value="Mannose-Binding Protein A, subunit A"/>
    <property type="match status" value="1"/>
</dbReference>
<dbReference type="PANTHER" id="PTHR10225">
    <property type="entry name" value="HYALURONAN RECEPTOR"/>
    <property type="match status" value="1"/>
</dbReference>
<keyword evidence="9 23" id="KW-1133">Transmembrane helix</keyword>
<evidence type="ECO:0000256" key="15">
    <source>
        <dbReference type="ARBA" id="ARBA00029917"/>
    </source>
</evidence>
<evidence type="ECO:0000256" key="9">
    <source>
        <dbReference type="ARBA" id="ARBA00022989"/>
    </source>
</evidence>
<comment type="caution">
    <text evidence="21">Lacks conserved residue(s) required for the propagation of feature annotation.</text>
</comment>
<keyword evidence="7 24" id="KW-0732">Signal</keyword>
<keyword evidence="12" id="KW-0675">Receptor</keyword>
<dbReference type="SMART" id="SM00445">
    <property type="entry name" value="LINK"/>
    <property type="match status" value="1"/>
</dbReference>
<name>A0ABR0YKD4_HUSHU</name>
<evidence type="ECO:0000256" key="4">
    <source>
        <dbReference type="ARBA" id="ARBA00022475"/>
    </source>
</evidence>
<evidence type="ECO:0000256" key="18">
    <source>
        <dbReference type="ARBA" id="ARBA00031823"/>
    </source>
</evidence>
<evidence type="ECO:0000256" key="7">
    <source>
        <dbReference type="ARBA" id="ARBA00022729"/>
    </source>
</evidence>
<evidence type="ECO:0000256" key="14">
    <source>
        <dbReference type="ARBA" id="ARBA00023273"/>
    </source>
</evidence>
<keyword evidence="13" id="KW-0325">Glycoprotein</keyword>
<feature type="region of interest" description="Disordered" evidence="22">
    <location>
        <begin position="304"/>
        <end position="343"/>
    </location>
</feature>
<dbReference type="PROSITE" id="PS50963">
    <property type="entry name" value="LINK_2"/>
    <property type="match status" value="1"/>
</dbReference>
<evidence type="ECO:0000313" key="26">
    <source>
        <dbReference type="EMBL" id="KAK6472873.1"/>
    </source>
</evidence>
<feature type="region of interest" description="Disordered" evidence="22">
    <location>
        <begin position="185"/>
        <end position="240"/>
    </location>
</feature>
<evidence type="ECO:0000256" key="11">
    <source>
        <dbReference type="ARBA" id="ARBA00023157"/>
    </source>
</evidence>
<comment type="caution">
    <text evidence="26">The sequence shown here is derived from an EMBL/GenBank/DDBJ whole genome shotgun (WGS) entry which is preliminary data.</text>
</comment>
<keyword evidence="4" id="KW-1003">Cell membrane</keyword>
<keyword evidence="8" id="KW-0130">Cell adhesion</keyword>
<dbReference type="InterPro" id="IPR000538">
    <property type="entry name" value="Link_dom"/>
</dbReference>
<evidence type="ECO:0000256" key="16">
    <source>
        <dbReference type="ARBA" id="ARBA00029928"/>
    </source>
</evidence>
<evidence type="ECO:0000256" key="19">
    <source>
        <dbReference type="ARBA" id="ARBA00032514"/>
    </source>
</evidence>
<dbReference type="PANTHER" id="PTHR10225:SF2">
    <property type="entry name" value="LYMPHATIC VESSEL ENDOTHELIAL HYALURONIC ACID RECEPTOR 1"/>
    <property type="match status" value="1"/>
</dbReference>
<dbReference type="InterPro" id="IPR016186">
    <property type="entry name" value="C-type_lectin-like/link_sf"/>
</dbReference>
<keyword evidence="6 23" id="KW-0812">Transmembrane</keyword>
<gene>
    <name evidence="26" type="ORF">HHUSO_G27491</name>
</gene>
<sequence length="343" mass="37487">MAKVWLILFLFFALVISVLLQNPININDLVVSTNCRISGVFLVSLGKDHKLNATYAKFACQSLGVTLATKDHVKKASKHGFETCRFGWTVENVVVVSRIKPLPNCGKNKTGVLEWRVQLAKLFDAYCFNSTDTKTNSCAPIMHTTAPSPTITTELGEEKTSPTLKSPLATSTKLMVNRSAIPVTQSPRSLTTNAQPSSLQATNAQPSSPQATNAQSWSSLTTSTSDHFEPMDPNGNADTSVQSKVTQFGALSTALLVLAIVFFLTALTAGVCYFKQYKKTHSIADGNQQKESIETKLLKHNLVDENEQEQEQTEHQEQAENLKDSNGAKDITLTVPHETNAQD</sequence>
<keyword evidence="27" id="KW-1185">Reference proteome</keyword>
<evidence type="ECO:0000256" key="17">
    <source>
        <dbReference type="ARBA" id="ARBA00031179"/>
    </source>
</evidence>
<feature type="disulfide bond" evidence="21">
    <location>
        <begin position="84"/>
        <end position="105"/>
    </location>
</feature>
<keyword evidence="14" id="KW-0966">Cell projection</keyword>
<evidence type="ECO:0000256" key="23">
    <source>
        <dbReference type="SAM" id="Phobius"/>
    </source>
</evidence>
<feature type="chain" id="PRO_5047442265" description="CD44 antigen" evidence="24">
    <location>
        <begin position="21"/>
        <end position="343"/>
    </location>
</feature>
<feature type="transmembrane region" description="Helical" evidence="23">
    <location>
        <begin position="248"/>
        <end position="274"/>
    </location>
</feature>
<dbReference type="SUPFAM" id="SSF56436">
    <property type="entry name" value="C-type lectin-like"/>
    <property type="match status" value="1"/>
</dbReference>
<evidence type="ECO:0000256" key="2">
    <source>
        <dbReference type="ARBA" id="ARBA00004251"/>
    </source>
</evidence>
<evidence type="ECO:0000256" key="21">
    <source>
        <dbReference type="PROSITE-ProRule" id="PRU00323"/>
    </source>
</evidence>
<feature type="signal peptide" evidence="24">
    <location>
        <begin position="1"/>
        <end position="20"/>
    </location>
</feature>
<evidence type="ECO:0000256" key="3">
    <source>
        <dbReference type="ARBA" id="ARBA00020474"/>
    </source>
</evidence>
<dbReference type="PRINTS" id="PR00658">
    <property type="entry name" value="CD44"/>
</dbReference>
<evidence type="ECO:0000256" key="20">
    <source>
        <dbReference type="ARBA" id="ARBA00032917"/>
    </source>
</evidence>
<dbReference type="InterPro" id="IPR016187">
    <property type="entry name" value="CTDL_fold"/>
</dbReference>
<evidence type="ECO:0000256" key="1">
    <source>
        <dbReference type="ARBA" id="ARBA00004105"/>
    </source>
</evidence>
<evidence type="ECO:0000256" key="13">
    <source>
        <dbReference type="ARBA" id="ARBA00023180"/>
    </source>
</evidence>
<evidence type="ECO:0000256" key="24">
    <source>
        <dbReference type="SAM" id="SignalP"/>
    </source>
</evidence>
<dbReference type="Proteomes" id="UP001369086">
    <property type="component" value="Unassembled WGS sequence"/>
</dbReference>
<keyword evidence="11 21" id="KW-1015">Disulfide bond</keyword>
<evidence type="ECO:0000313" key="27">
    <source>
        <dbReference type="Proteomes" id="UP001369086"/>
    </source>
</evidence>
<dbReference type="Pfam" id="PF00193">
    <property type="entry name" value="Xlink"/>
    <property type="match status" value="1"/>
</dbReference>
<comment type="subcellular location">
    <subcellularLocation>
        <location evidence="2">Cell membrane</location>
        <topology evidence="2">Single-pass type I membrane protein</topology>
    </subcellularLocation>
    <subcellularLocation>
        <location evidence="1">Cell projection</location>
        <location evidence="1">Microvillus</location>
    </subcellularLocation>
</comment>
<evidence type="ECO:0000256" key="8">
    <source>
        <dbReference type="ARBA" id="ARBA00022889"/>
    </source>
</evidence>
<evidence type="ECO:0000256" key="22">
    <source>
        <dbReference type="SAM" id="MobiDB-lite"/>
    </source>
</evidence>
<evidence type="ECO:0000256" key="6">
    <source>
        <dbReference type="ARBA" id="ARBA00022692"/>
    </source>
</evidence>
<accession>A0ABR0YKD4</accession>
<keyword evidence="5" id="KW-0597">Phosphoprotein</keyword>
<keyword evidence="10 23" id="KW-0472">Membrane</keyword>